<keyword evidence="10" id="KW-0479">Metal-binding</keyword>
<dbReference type="GO" id="GO:0046872">
    <property type="term" value="F:metal ion binding"/>
    <property type="evidence" value="ECO:0007669"/>
    <property type="project" value="UniProtKB-KW"/>
</dbReference>
<keyword evidence="14" id="KW-0067">ATP-binding</keyword>
<comment type="catalytic activity">
    <reaction evidence="16">
        <text>L-threonyl-[protein] + ATP = O-phospho-L-threonyl-[protein] + ADP + H(+)</text>
        <dbReference type="Rhea" id="RHEA:46608"/>
        <dbReference type="Rhea" id="RHEA-COMP:11060"/>
        <dbReference type="Rhea" id="RHEA-COMP:11605"/>
        <dbReference type="ChEBI" id="CHEBI:15378"/>
        <dbReference type="ChEBI" id="CHEBI:30013"/>
        <dbReference type="ChEBI" id="CHEBI:30616"/>
        <dbReference type="ChEBI" id="CHEBI:61977"/>
        <dbReference type="ChEBI" id="CHEBI:456216"/>
        <dbReference type="EC" id="2.7.11.1"/>
    </reaction>
</comment>
<dbReference type="EC" id="2.7.11.1" evidence="4"/>
<feature type="compositionally biased region" description="Polar residues" evidence="19">
    <location>
        <begin position="243"/>
        <end position="252"/>
    </location>
</feature>
<dbReference type="OrthoDB" id="205248at2759"/>
<evidence type="ECO:0000256" key="6">
    <source>
        <dbReference type="ARBA" id="ARBA00022490"/>
    </source>
</evidence>
<feature type="compositionally biased region" description="Polar residues" evidence="19">
    <location>
        <begin position="1"/>
        <end position="15"/>
    </location>
</feature>
<keyword evidence="7" id="KW-0690">Ribosome biogenesis</keyword>
<dbReference type="GO" id="GO:0016787">
    <property type="term" value="F:hydrolase activity"/>
    <property type="evidence" value="ECO:0007669"/>
    <property type="project" value="UniProtKB-KW"/>
</dbReference>
<dbReference type="Gene3D" id="3.30.200.20">
    <property type="entry name" value="Phosphorylase Kinase, domain 1"/>
    <property type="match status" value="1"/>
</dbReference>
<dbReference type="Pfam" id="PF01163">
    <property type="entry name" value="RIO1"/>
    <property type="match status" value="1"/>
</dbReference>
<evidence type="ECO:0000256" key="13">
    <source>
        <dbReference type="ARBA" id="ARBA00022801"/>
    </source>
</evidence>
<evidence type="ECO:0000256" key="19">
    <source>
        <dbReference type="SAM" id="MobiDB-lite"/>
    </source>
</evidence>
<evidence type="ECO:0000313" key="21">
    <source>
        <dbReference type="EMBL" id="KCV67621.1"/>
    </source>
</evidence>
<dbReference type="InterPro" id="IPR051272">
    <property type="entry name" value="RIO-type_Ser/Thr_kinase"/>
</dbReference>
<dbReference type="RefSeq" id="XP_009497959.1">
    <property type="nucleotide sequence ID" value="XM_009499684.1"/>
</dbReference>
<dbReference type="SUPFAM" id="SSF56112">
    <property type="entry name" value="Protein kinase-like (PK-like)"/>
    <property type="match status" value="1"/>
</dbReference>
<dbReference type="SMART" id="SM00090">
    <property type="entry name" value="RIO"/>
    <property type="match status" value="1"/>
</dbReference>
<dbReference type="InterPro" id="IPR000687">
    <property type="entry name" value="RIO_kinase"/>
</dbReference>
<evidence type="ECO:0000256" key="11">
    <source>
        <dbReference type="ARBA" id="ARBA00022741"/>
    </source>
</evidence>
<comment type="similarity">
    <text evidence="3">Belongs to the protein kinase superfamily. RIO-type Ser/Thr kinase family.</text>
</comment>
<sequence length="680" mass="74710">MSSTESNSQTGSPQRSADLPQMPPTEVSTPALSDFFQIPCVDTFSELEGRKLYAPGAELSDDELYGDSPFGGHGGDPDDIAFFEASTTGDMTKRYLRAVNATGAGVGVAGAMNSAAVQRRAKIVTATARALNEENKQRALQQKKRDEQRAERERLAQETAAAAQAAADRARDSGCAESADLAQAAAEAAQAAASLLAETDSDSDEASEGAGVGGAAGAADSKSGLFGVKLAALQERINENMIQDFSAGSQGSRKAEGSKTRHADKANRATTEQVLDPRTRMILFKMLSQGIFYEINGCVSTGKEANVYHALTGEGVEYAVKVYKTSILVFKDRDKYVTGEYRFRHGYGKNNPRQMVKTWAEKEMRNLKRLVAAGIPCPDPVKLRNHVLVMTFIGKNGWPGPRLKDAQLPEKAFPELYMQLVRCMRTMYRVCRLVHADLSEYNIIYYKGILYIIDVSQSVEHDHPYALDFLRKDIENVTEFFKKRGHMTTGIMSRRELFDFITGRDLEDDQVDAYLARIAVREEEVLDEASAAAAEVAEEVFMNAYIPRNLFEVIDVERDVGKVLRGDGDGLIYRNLTGLQTETDGSVVSASGEEPAILEQVPSEGGPDGDDSEEEDDDEAAGPDSDDEDGDSDDDAVDPTDKKAQRKAHKKAVKEANREKRQTKTPKHLKKRREKEAKKR</sequence>
<feature type="compositionally biased region" description="Basic and acidic residues" evidence="19">
    <location>
        <begin position="253"/>
        <end position="267"/>
    </location>
</feature>
<keyword evidence="15" id="KW-0460">Magnesium</keyword>
<keyword evidence="12 21" id="KW-0418">Kinase</keyword>
<dbReference type="InterPro" id="IPR018935">
    <property type="entry name" value="RIO_kinase_CS"/>
</dbReference>
<feature type="region of interest" description="Disordered" evidence="19">
    <location>
        <begin position="195"/>
        <end position="218"/>
    </location>
</feature>
<dbReference type="Gene3D" id="1.10.510.10">
    <property type="entry name" value="Transferase(Phosphotransferase) domain 1"/>
    <property type="match status" value="1"/>
</dbReference>
<evidence type="ECO:0000256" key="4">
    <source>
        <dbReference type="ARBA" id="ARBA00012513"/>
    </source>
</evidence>
<keyword evidence="9" id="KW-0808">Transferase</keyword>
<feature type="region of interest" description="Disordered" evidence="19">
    <location>
        <begin position="1"/>
        <end position="32"/>
    </location>
</feature>
<evidence type="ECO:0000256" key="3">
    <source>
        <dbReference type="ARBA" id="ARBA00009196"/>
    </source>
</evidence>
<dbReference type="PANTHER" id="PTHR45723">
    <property type="entry name" value="SERINE/THREONINE-PROTEIN KINASE RIO1"/>
    <property type="match status" value="1"/>
</dbReference>
<keyword evidence="22" id="KW-1185">Reference proteome</keyword>
<keyword evidence="6" id="KW-0963">Cytoplasm</keyword>
<comment type="subcellular location">
    <subcellularLocation>
        <location evidence="2">Cytoplasm</location>
    </subcellularLocation>
</comment>
<dbReference type="STRING" id="691883.A0A058Z0G6"/>
<dbReference type="GO" id="GO:0042254">
    <property type="term" value="P:ribosome biogenesis"/>
    <property type="evidence" value="ECO:0007669"/>
    <property type="project" value="UniProtKB-KW"/>
</dbReference>
<comment type="catalytic activity">
    <reaction evidence="17">
        <text>L-seryl-[protein] + ATP = O-phospho-L-seryl-[protein] + ADP + H(+)</text>
        <dbReference type="Rhea" id="RHEA:17989"/>
        <dbReference type="Rhea" id="RHEA-COMP:9863"/>
        <dbReference type="Rhea" id="RHEA-COMP:11604"/>
        <dbReference type="ChEBI" id="CHEBI:15378"/>
        <dbReference type="ChEBI" id="CHEBI:29999"/>
        <dbReference type="ChEBI" id="CHEBI:30616"/>
        <dbReference type="ChEBI" id="CHEBI:83421"/>
        <dbReference type="ChEBI" id="CHEBI:456216"/>
        <dbReference type="EC" id="2.7.11.1"/>
    </reaction>
</comment>
<dbReference type="Proteomes" id="UP000030693">
    <property type="component" value="Unassembled WGS sequence"/>
</dbReference>
<feature type="region of interest" description="Disordered" evidence="19">
    <location>
        <begin position="243"/>
        <end position="269"/>
    </location>
</feature>
<evidence type="ECO:0000256" key="12">
    <source>
        <dbReference type="ARBA" id="ARBA00022777"/>
    </source>
</evidence>
<evidence type="ECO:0000259" key="20">
    <source>
        <dbReference type="SMART" id="SM00090"/>
    </source>
</evidence>
<evidence type="ECO:0000256" key="1">
    <source>
        <dbReference type="ARBA" id="ARBA00001946"/>
    </source>
</evidence>
<evidence type="ECO:0000256" key="10">
    <source>
        <dbReference type="ARBA" id="ARBA00022723"/>
    </source>
</evidence>
<keyword evidence="8" id="KW-0723">Serine/threonine-protein kinase</keyword>
<accession>A0A058Z0G6</accession>
<organism evidence="21">
    <name type="scientific">Fonticula alba</name>
    <name type="common">Slime mold</name>
    <dbReference type="NCBI Taxonomy" id="691883"/>
    <lineage>
        <taxon>Eukaryota</taxon>
        <taxon>Rotosphaerida</taxon>
        <taxon>Fonticulaceae</taxon>
        <taxon>Fonticula</taxon>
    </lineage>
</organism>
<dbReference type="InterPro" id="IPR018934">
    <property type="entry name" value="RIO_dom"/>
</dbReference>
<evidence type="ECO:0000256" key="15">
    <source>
        <dbReference type="ARBA" id="ARBA00022842"/>
    </source>
</evidence>
<dbReference type="PROSITE" id="PS01245">
    <property type="entry name" value="RIO1"/>
    <property type="match status" value="1"/>
</dbReference>
<dbReference type="EMBL" id="KB932215">
    <property type="protein sequence ID" value="KCV67621.1"/>
    <property type="molecule type" value="Genomic_DNA"/>
</dbReference>
<comment type="cofactor">
    <cofactor evidence="1">
        <name>Mg(2+)</name>
        <dbReference type="ChEBI" id="CHEBI:18420"/>
    </cofactor>
</comment>
<dbReference type="GO" id="GO:0005737">
    <property type="term" value="C:cytoplasm"/>
    <property type="evidence" value="ECO:0007669"/>
    <property type="project" value="UniProtKB-SubCell"/>
</dbReference>
<evidence type="ECO:0000256" key="18">
    <source>
        <dbReference type="ARBA" id="ARBA00068838"/>
    </source>
</evidence>
<feature type="region of interest" description="Disordered" evidence="19">
    <location>
        <begin position="584"/>
        <end position="680"/>
    </location>
</feature>
<evidence type="ECO:0000256" key="9">
    <source>
        <dbReference type="ARBA" id="ARBA00022679"/>
    </source>
</evidence>
<dbReference type="AlphaFoldDB" id="A0A058Z0G6"/>
<evidence type="ECO:0000313" key="22">
    <source>
        <dbReference type="Proteomes" id="UP000030693"/>
    </source>
</evidence>
<evidence type="ECO:0000256" key="14">
    <source>
        <dbReference type="ARBA" id="ARBA00022840"/>
    </source>
</evidence>
<feature type="region of interest" description="Disordered" evidence="19">
    <location>
        <begin position="134"/>
        <end position="153"/>
    </location>
</feature>
<dbReference type="FunFam" id="3.30.200.20:FF:000148">
    <property type="entry name" value="Serine/threonine-protein kinase RIO1"/>
    <property type="match status" value="1"/>
</dbReference>
<dbReference type="OMA" id="NAGRNKN"/>
<feature type="domain" description="RIO kinase" evidence="20">
    <location>
        <begin position="264"/>
        <end position="503"/>
    </location>
</feature>
<evidence type="ECO:0000256" key="8">
    <source>
        <dbReference type="ARBA" id="ARBA00022527"/>
    </source>
</evidence>
<evidence type="ECO:0000256" key="2">
    <source>
        <dbReference type="ARBA" id="ARBA00004496"/>
    </source>
</evidence>
<gene>
    <name evidence="21" type="ORF">H696_05908</name>
</gene>
<evidence type="ECO:0000256" key="7">
    <source>
        <dbReference type="ARBA" id="ARBA00022517"/>
    </source>
</evidence>
<protein>
    <recommendedName>
        <fullName evidence="5">Serine/threonine-protein kinase RIO1</fullName>
        <ecNumber evidence="4">2.7.11.1</ecNumber>
    </recommendedName>
    <alternativeName>
        <fullName evidence="18">Serine/threonine-protein kinase rio1</fullName>
    </alternativeName>
</protein>
<dbReference type="GeneID" id="20530633"/>
<keyword evidence="11" id="KW-0547">Nucleotide-binding</keyword>
<reference evidence="21" key="1">
    <citation type="submission" date="2013-04" db="EMBL/GenBank/DDBJ databases">
        <title>The Genome Sequence of Fonticula alba ATCC 38817.</title>
        <authorList>
            <consortium name="The Broad Institute Genomics Platform"/>
            <person name="Russ C."/>
            <person name="Cuomo C."/>
            <person name="Burger G."/>
            <person name="Gray M.W."/>
            <person name="Holland P.W.H."/>
            <person name="King N."/>
            <person name="Lang F.B.F."/>
            <person name="Roger A.J."/>
            <person name="Ruiz-Trillo I."/>
            <person name="Brown M."/>
            <person name="Walker B."/>
            <person name="Young S."/>
            <person name="Zeng Q."/>
            <person name="Gargeya S."/>
            <person name="Fitzgerald M."/>
            <person name="Haas B."/>
            <person name="Abouelleil A."/>
            <person name="Allen A.W."/>
            <person name="Alvarado L."/>
            <person name="Arachchi H.M."/>
            <person name="Berlin A.M."/>
            <person name="Chapman S.B."/>
            <person name="Gainer-Dewar J."/>
            <person name="Goldberg J."/>
            <person name="Griggs A."/>
            <person name="Gujja S."/>
            <person name="Hansen M."/>
            <person name="Howarth C."/>
            <person name="Imamovic A."/>
            <person name="Ireland A."/>
            <person name="Larimer J."/>
            <person name="McCowan C."/>
            <person name="Murphy C."/>
            <person name="Pearson M."/>
            <person name="Poon T.W."/>
            <person name="Priest M."/>
            <person name="Roberts A."/>
            <person name="Saif S."/>
            <person name="Shea T."/>
            <person name="Sisk P."/>
            <person name="Sykes S."/>
            <person name="Wortman J."/>
            <person name="Nusbaum C."/>
            <person name="Birren B."/>
        </authorList>
    </citation>
    <scope>NUCLEOTIDE SEQUENCE [LARGE SCALE GENOMIC DNA]</scope>
    <source>
        <strain evidence="21">ATCC 38817</strain>
    </source>
</reference>
<dbReference type="GO" id="GO:0004674">
    <property type="term" value="F:protein serine/threonine kinase activity"/>
    <property type="evidence" value="ECO:0007669"/>
    <property type="project" value="UniProtKB-KW"/>
</dbReference>
<dbReference type="InterPro" id="IPR011009">
    <property type="entry name" value="Kinase-like_dom_sf"/>
</dbReference>
<evidence type="ECO:0000256" key="16">
    <source>
        <dbReference type="ARBA" id="ARBA00047899"/>
    </source>
</evidence>
<dbReference type="GO" id="GO:0005524">
    <property type="term" value="F:ATP binding"/>
    <property type="evidence" value="ECO:0007669"/>
    <property type="project" value="UniProtKB-KW"/>
</dbReference>
<dbReference type="CDD" id="cd05147">
    <property type="entry name" value="RIO1_euk"/>
    <property type="match status" value="1"/>
</dbReference>
<feature type="compositionally biased region" description="Basic residues" evidence="19">
    <location>
        <begin position="663"/>
        <end position="673"/>
    </location>
</feature>
<evidence type="ECO:0000256" key="5">
    <source>
        <dbReference type="ARBA" id="ARBA00016038"/>
    </source>
</evidence>
<evidence type="ECO:0000256" key="17">
    <source>
        <dbReference type="ARBA" id="ARBA00048679"/>
    </source>
</evidence>
<proteinExistence type="inferred from homology"/>
<name>A0A058Z0G6_FONAL</name>
<feature type="compositionally biased region" description="Basic and acidic residues" evidence="19">
    <location>
        <begin position="653"/>
        <end position="662"/>
    </location>
</feature>
<dbReference type="eggNOG" id="KOG2270">
    <property type="taxonomic scope" value="Eukaryota"/>
</dbReference>
<keyword evidence="13" id="KW-0378">Hydrolase</keyword>
<feature type="compositionally biased region" description="Acidic residues" evidence="19">
    <location>
        <begin position="607"/>
        <end position="638"/>
    </location>
</feature>